<comment type="caution">
    <text evidence="1">The sequence shown here is derived from an EMBL/GenBank/DDBJ whole genome shotgun (WGS) entry which is preliminary data.</text>
</comment>
<reference evidence="1 2" key="1">
    <citation type="submission" date="2021-01" db="EMBL/GenBank/DDBJ databases">
        <title>Whole genome shotgun sequence of Actinoplanes lobatus NBRC 12513.</title>
        <authorList>
            <person name="Komaki H."/>
            <person name="Tamura T."/>
        </authorList>
    </citation>
    <scope>NUCLEOTIDE SEQUENCE [LARGE SCALE GENOMIC DNA]</scope>
    <source>
        <strain evidence="1 2">NBRC 12513</strain>
    </source>
</reference>
<protein>
    <submittedName>
        <fullName evidence="1">Uncharacterized protein</fullName>
    </submittedName>
</protein>
<sequence length="55" mass="5337">MLGGVGLGVPGPPEREVPADGVPLVDDAFPAVSAAPMVTVLREAGPGVTVLCAAL</sequence>
<keyword evidence="2" id="KW-1185">Reference proteome</keyword>
<accession>A0ABQ4AT22</accession>
<evidence type="ECO:0000313" key="2">
    <source>
        <dbReference type="Proteomes" id="UP000631312"/>
    </source>
</evidence>
<dbReference type="EMBL" id="BOMP01000120">
    <property type="protein sequence ID" value="GIE44167.1"/>
    <property type="molecule type" value="Genomic_DNA"/>
</dbReference>
<gene>
    <name evidence="1" type="ORF">Alo02nite_70650</name>
</gene>
<dbReference type="Proteomes" id="UP000631312">
    <property type="component" value="Unassembled WGS sequence"/>
</dbReference>
<evidence type="ECO:0000313" key="1">
    <source>
        <dbReference type="EMBL" id="GIE44167.1"/>
    </source>
</evidence>
<name>A0ABQ4AT22_9ACTN</name>
<organism evidence="1 2">
    <name type="scientific">Actinoplanes lobatus</name>
    <dbReference type="NCBI Taxonomy" id="113568"/>
    <lineage>
        <taxon>Bacteria</taxon>
        <taxon>Bacillati</taxon>
        <taxon>Actinomycetota</taxon>
        <taxon>Actinomycetes</taxon>
        <taxon>Micromonosporales</taxon>
        <taxon>Micromonosporaceae</taxon>
        <taxon>Actinoplanes</taxon>
    </lineage>
</organism>
<proteinExistence type="predicted"/>